<dbReference type="EMBL" id="JAGVRK010000001">
    <property type="protein sequence ID" value="MBS2969236.1"/>
    <property type="molecule type" value="Genomic_DNA"/>
</dbReference>
<comment type="caution">
    <text evidence="1">The sequence shown here is derived from an EMBL/GenBank/DDBJ whole genome shotgun (WGS) entry which is preliminary data.</text>
</comment>
<accession>A0ABS5LEU3</accession>
<evidence type="ECO:0000313" key="2">
    <source>
        <dbReference type="Proteomes" id="UP000682403"/>
    </source>
</evidence>
<dbReference type="CDD" id="cd07041">
    <property type="entry name" value="STAS_RsbR_RsbS_like"/>
    <property type="match status" value="1"/>
</dbReference>
<sequence length="256" mass="29038">MEPKRGFLEGVNTIELLNRVGESLILTDDELNISWFNECARDLLNTVAPHINLADANSFLGVNLKSFHRADQIRIIEHGPLPYTSTIHLFQTFSAHIVVDRLPESRGYILTWKDVTDYEKELLSGRKLMEELYTPIIGTMLDHTFLAAITGFLSEHRIEHMTEKILSFAGANQAEYMLFDFSEMYSVPDEAVIDKLEQLVQALNLMGTEAICVGLKPDMARQMISRGYGLSIKAFPSFKQGISYVWEKLGYTLVKS</sequence>
<dbReference type="InterPro" id="IPR051932">
    <property type="entry name" value="Bact_StressResp_Reg"/>
</dbReference>
<dbReference type="Gene3D" id="3.30.450.20">
    <property type="entry name" value="PAS domain"/>
    <property type="match status" value="1"/>
</dbReference>
<dbReference type="RefSeq" id="WP_211558450.1">
    <property type="nucleotide sequence ID" value="NZ_JAGVRK010000001.1"/>
</dbReference>
<gene>
    <name evidence="1" type="ORF">J9317_10720</name>
</gene>
<evidence type="ECO:0000313" key="1">
    <source>
        <dbReference type="EMBL" id="MBS2969236.1"/>
    </source>
</evidence>
<dbReference type="Proteomes" id="UP000682403">
    <property type="component" value="Unassembled WGS sequence"/>
</dbReference>
<dbReference type="InterPro" id="IPR036513">
    <property type="entry name" value="STAS_dom_sf"/>
</dbReference>
<protein>
    <submittedName>
        <fullName evidence="1">STAS domain-containing protein</fullName>
    </submittedName>
</protein>
<dbReference type="Gene3D" id="3.30.750.24">
    <property type="entry name" value="STAS domain"/>
    <property type="match status" value="1"/>
</dbReference>
<dbReference type="PANTHER" id="PTHR33745">
    <property type="entry name" value="RSBT ANTAGONIST PROTEIN RSBS-RELATED"/>
    <property type="match status" value="1"/>
</dbReference>
<dbReference type="SUPFAM" id="SSF52091">
    <property type="entry name" value="SpoIIaa-like"/>
    <property type="match status" value="1"/>
</dbReference>
<proteinExistence type="predicted"/>
<organism evidence="1 2">
    <name type="scientific">Metabacillus flavus</name>
    <dbReference type="NCBI Taxonomy" id="2823519"/>
    <lineage>
        <taxon>Bacteria</taxon>
        <taxon>Bacillati</taxon>
        <taxon>Bacillota</taxon>
        <taxon>Bacilli</taxon>
        <taxon>Bacillales</taxon>
        <taxon>Bacillaceae</taxon>
        <taxon>Metabacillus</taxon>
    </lineage>
</organism>
<keyword evidence="2" id="KW-1185">Reference proteome</keyword>
<reference evidence="1 2" key="1">
    <citation type="submission" date="2021-04" db="EMBL/GenBank/DDBJ databases">
        <title>Metabacillus sp. strain KIGAM252 whole genome sequence.</title>
        <authorList>
            <person name="Seo M.-J."/>
            <person name="Cho E.-S."/>
            <person name="Hwang C.Y."/>
            <person name="Yoon D.J."/>
        </authorList>
    </citation>
    <scope>NUCLEOTIDE SEQUENCE [LARGE SCALE GENOMIC DNA]</scope>
    <source>
        <strain evidence="1 2">KIGAM252</strain>
    </source>
</reference>
<name>A0ABS5LEU3_9BACI</name>
<dbReference type="PANTHER" id="PTHR33745:SF8">
    <property type="entry name" value="BLUE-LIGHT PHOTORECEPTOR"/>
    <property type="match status" value="1"/>
</dbReference>